<dbReference type="InterPro" id="IPR038377">
    <property type="entry name" value="Na/Glc_symporter_sf"/>
</dbReference>
<feature type="transmembrane region" description="Helical" evidence="8">
    <location>
        <begin position="77"/>
        <end position="95"/>
    </location>
</feature>
<evidence type="ECO:0000256" key="6">
    <source>
        <dbReference type="ARBA" id="ARBA00023136"/>
    </source>
</evidence>
<name>A0A101XNJ0_9BACL</name>
<feature type="transmembrane region" description="Helical" evidence="8">
    <location>
        <begin position="47"/>
        <end position="71"/>
    </location>
</feature>
<dbReference type="Proteomes" id="UP000053557">
    <property type="component" value="Unassembled WGS sequence"/>
</dbReference>
<feature type="transmembrane region" description="Helical" evidence="8">
    <location>
        <begin position="194"/>
        <end position="221"/>
    </location>
</feature>
<feature type="transmembrane region" description="Helical" evidence="8">
    <location>
        <begin position="164"/>
        <end position="182"/>
    </location>
</feature>
<dbReference type="Gene3D" id="1.20.1730.10">
    <property type="entry name" value="Sodium/glucose cotransporter"/>
    <property type="match status" value="1"/>
</dbReference>
<keyword evidence="10" id="KW-1185">Reference proteome</keyword>
<evidence type="ECO:0000256" key="2">
    <source>
        <dbReference type="ARBA" id="ARBA00006434"/>
    </source>
</evidence>
<evidence type="ECO:0000256" key="8">
    <source>
        <dbReference type="SAM" id="Phobius"/>
    </source>
</evidence>
<dbReference type="InterPro" id="IPR050277">
    <property type="entry name" value="Sodium:Solute_Symporter"/>
</dbReference>
<dbReference type="PANTHER" id="PTHR48086">
    <property type="entry name" value="SODIUM/PROLINE SYMPORTER-RELATED"/>
    <property type="match status" value="1"/>
</dbReference>
<feature type="transmembrane region" description="Helical" evidence="8">
    <location>
        <begin position="372"/>
        <end position="391"/>
    </location>
</feature>
<dbReference type="PANTHER" id="PTHR48086:SF8">
    <property type="entry name" value="MONOCARBOXYLIC ACID PERMEASE"/>
    <property type="match status" value="1"/>
</dbReference>
<dbReference type="Pfam" id="PF00474">
    <property type="entry name" value="SSF"/>
    <property type="match status" value="1"/>
</dbReference>
<feature type="transmembrane region" description="Helical" evidence="8">
    <location>
        <begin position="241"/>
        <end position="258"/>
    </location>
</feature>
<keyword evidence="5 8" id="KW-1133">Transmembrane helix</keyword>
<comment type="similarity">
    <text evidence="2 7">Belongs to the sodium:solute symporter (SSF) (TC 2.A.21) family.</text>
</comment>
<evidence type="ECO:0000256" key="4">
    <source>
        <dbReference type="ARBA" id="ARBA00022692"/>
    </source>
</evidence>
<feature type="transmembrane region" description="Helical" evidence="8">
    <location>
        <begin position="6"/>
        <end position="26"/>
    </location>
</feature>
<evidence type="ECO:0000256" key="1">
    <source>
        <dbReference type="ARBA" id="ARBA00004141"/>
    </source>
</evidence>
<protein>
    <submittedName>
        <fullName evidence="9">Sodium:solute symporter</fullName>
    </submittedName>
</protein>
<feature type="transmembrane region" description="Helical" evidence="8">
    <location>
        <begin position="323"/>
        <end position="351"/>
    </location>
</feature>
<comment type="caution">
    <text evidence="9">The sequence shown here is derived from an EMBL/GenBank/DDBJ whole genome shotgun (WGS) entry which is preliminary data.</text>
</comment>
<dbReference type="EMBL" id="LPVJ01000071">
    <property type="protein sequence ID" value="KUO94673.1"/>
    <property type="molecule type" value="Genomic_DNA"/>
</dbReference>
<feature type="transmembrane region" description="Helical" evidence="8">
    <location>
        <begin position="122"/>
        <end position="144"/>
    </location>
</feature>
<dbReference type="CDD" id="cd10322">
    <property type="entry name" value="SLC5sbd"/>
    <property type="match status" value="1"/>
</dbReference>
<feature type="transmembrane region" description="Helical" evidence="8">
    <location>
        <begin position="397"/>
        <end position="420"/>
    </location>
</feature>
<accession>A0A101XNJ0</accession>
<dbReference type="RefSeq" id="WP_067719998.1">
    <property type="nucleotide sequence ID" value="NZ_LPVJ01000071.1"/>
</dbReference>
<sequence length="509" mass="54279">MNGTALTVFILFFILVTVMGFLAARWRRGDLGHIDEWGLGGRRFGTLITWFLLGGDLYTAYTFIAVPALLYGSGATGFFAVPYTIIVYPFVFLVMPRMWSVAKKHGFVTAADFVKGRFDSHWLALAIAVTGILATLPYIALQLVGMQSVISAMGITGKGFMGELPLIIAFAILAVYTYTSGLRAPAMIAIVKDIMIYLTIIVVVAVVPAKLGGFGHIFSVAQSVLSHRATPGAVILSPKAYLPYATLALGSALALFLYPHSLTGTLSASGRKVVKRNAALLPIYSLVLAFITLMGYMAIADGINTKDTTTVVPLLLLHQLPSWFAGFAFAAIAIGALVPASIMSIAAANLFTRNIYKAYVRLSATPQDEARVAKLSSLVVKVGALLFIILLPKSYAINLQLLGGVWILQTLPAVILGLYTRWLHRHALLLGWAVGMIVGTSMAIANGFKSSIFVLHIGQGGFAAYAAVYALVANLIVAVVFTLIFNAVGANKGADQTQDSDYLASDASA</sequence>
<comment type="subcellular location">
    <subcellularLocation>
        <location evidence="1">Membrane</location>
        <topology evidence="1">Multi-pass membrane protein</topology>
    </subcellularLocation>
</comment>
<organism evidence="9 10">
    <name type="scientific">Ferroacidibacillus organovorans</name>
    <dbReference type="NCBI Taxonomy" id="1765683"/>
    <lineage>
        <taxon>Bacteria</taxon>
        <taxon>Bacillati</taxon>
        <taxon>Bacillota</taxon>
        <taxon>Bacilli</taxon>
        <taxon>Bacillales</taxon>
        <taxon>Alicyclobacillaceae</taxon>
        <taxon>Ferroacidibacillus</taxon>
    </lineage>
</organism>
<evidence type="ECO:0000256" key="3">
    <source>
        <dbReference type="ARBA" id="ARBA00022448"/>
    </source>
</evidence>
<evidence type="ECO:0000313" key="9">
    <source>
        <dbReference type="EMBL" id="KUO94673.1"/>
    </source>
</evidence>
<dbReference type="GO" id="GO:0022857">
    <property type="term" value="F:transmembrane transporter activity"/>
    <property type="evidence" value="ECO:0007669"/>
    <property type="project" value="InterPro"/>
</dbReference>
<evidence type="ECO:0000256" key="7">
    <source>
        <dbReference type="RuleBase" id="RU362091"/>
    </source>
</evidence>
<proteinExistence type="inferred from homology"/>
<feature type="transmembrane region" description="Helical" evidence="8">
    <location>
        <begin position="279"/>
        <end position="303"/>
    </location>
</feature>
<dbReference type="PROSITE" id="PS50283">
    <property type="entry name" value="NA_SOLUT_SYMP_3"/>
    <property type="match status" value="1"/>
</dbReference>
<gene>
    <name evidence="9" type="ORF">ATW55_02055</name>
</gene>
<dbReference type="GO" id="GO:0005886">
    <property type="term" value="C:plasma membrane"/>
    <property type="evidence" value="ECO:0007669"/>
    <property type="project" value="TreeGrafter"/>
</dbReference>
<feature type="transmembrane region" description="Helical" evidence="8">
    <location>
        <begin position="427"/>
        <end position="445"/>
    </location>
</feature>
<evidence type="ECO:0000256" key="5">
    <source>
        <dbReference type="ARBA" id="ARBA00022989"/>
    </source>
</evidence>
<keyword evidence="4 8" id="KW-0812">Transmembrane</keyword>
<dbReference type="InterPro" id="IPR001734">
    <property type="entry name" value="Na/solute_symporter"/>
</dbReference>
<evidence type="ECO:0000313" key="10">
    <source>
        <dbReference type="Proteomes" id="UP000053557"/>
    </source>
</evidence>
<keyword evidence="6 8" id="KW-0472">Membrane</keyword>
<reference evidence="9 10" key="1">
    <citation type="submission" date="2015-12" db="EMBL/GenBank/DDBJ databases">
        <title>Draft genome sequence of Acidibacillus ferrooxidans ITV001, isolated from a chalcopyrite acid mine drainage site in Brazil.</title>
        <authorList>
            <person name="Dall'Agnol H."/>
            <person name="Nancucheo I."/>
            <person name="Johnson B."/>
            <person name="Oliveira R."/>
            <person name="Leite L."/>
            <person name="Pylro V."/>
            <person name="Nunes G.L."/>
            <person name="Tzotzos G."/>
            <person name="Fernandes G.R."/>
            <person name="Dutra J."/>
            <person name="Orellana S.C."/>
            <person name="Oliveira G."/>
        </authorList>
    </citation>
    <scope>NUCLEOTIDE SEQUENCE [LARGE SCALE GENOMIC DNA]</scope>
    <source>
        <strain evidence="10">ITV01</strain>
    </source>
</reference>
<dbReference type="NCBIfam" id="NF046076">
    <property type="entry name" value="monocarbox_MctP"/>
    <property type="match status" value="1"/>
</dbReference>
<keyword evidence="3" id="KW-0813">Transport</keyword>
<dbReference type="OrthoDB" id="9810181at2"/>
<dbReference type="AlphaFoldDB" id="A0A101XNJ0"/>
<feature type="transmembrane region" description="Helical" evidence="8">
    <location>
        <begin position="465"/>
        <end position="488"/>
    </location>
</feature>